<accession>A0A513PW69</accession>
<dbReference type="EMBL" id="MK368614">
    <property type="protein sequence ID" value="QAU04159.1"/>
    <property type="molecule type" value="Genomic_DNA"/>
</dbReference>
<protein>
    <submittedName>
        <fullName evidence="1">Uncharacterized protein</fullName>
    </submittedName>
</protein>
<organism evidence="1 2">
    <name type="scientific">Vibrio phage 2 TSL-2019</name>
    <dbReference type="NCBI Taxonomy" id="2508172"/>
    <lineage>
        <taxon>Viruses</taxon>
        <taxon>Duplodnaviria</taxon>
        <taxon>Heunggongvirae</taxon>
        <taxon>Uroviricota</taxon>
        <taxon>Caudoviricetes</taxon>
        <taxon>Chimalliviridae</taxon>
        <taxon>Gorgonvirinae</taxon>
        <taxon>Aphroditevirus</taxon>
        <taxon>Aphroditevirus av2TSL2019</taxon>
    </lineage>
</organism>
<dbReference type="RefSeq" id="YP_009843106.1">
    <property type="nucleotide sequence ID" value="NC_048747.1"/>
</dbReference>
<proteinExistence type="predicted"/>
<evidence type="ECO:0000313" key="2">
    <source>
        <dbReference type="Proteomes" id="UP000320660"/>
    </source>
</evidence>
<sequence length="109" mass="12385">MTDFTTLSQADLLHAFFYTAYETVVCWGREQAVLQAQSGMLTNVLRGLIHGECFNDFPWILAEMELSAIGTNMVEDIDDMLQLHELTAYNPLPNVEKPNSMMLELTHEC</sequence>
<dbReference type="GeneID" id="55613372"/>
<dbReference type="KEGG" id="vg:55613372"/>
<keyword evidence="2" id="KW-1185">Reference proteome</keyword>
<name>A0A513PW69_9CAUD</name>
<dbReference type="Proteomes" id="UP000320660">
    <property type="component" value="Segment"/>
</dbReference>
<evidence type="ECO:0000313" key="1">
    <source>
        <dbReference type="EMBL" id="QAU04159.1"/>
    </source>
</evidence>
<reference evidence="1 2" key="1">
    <citation type="submission" date="2019-01" db="EMBL/GenBank/DDBJ databases">
        <authorList>
            <person name="Le T.S."/>
            <person name="Kurtboke I."/>
        </authorList>
    </citation>
    <scope>NUCLEOTIDE SEQUENCE [LARGE SCALE GENOMIC DNA]</scope>
</reference>